<protein>
    <submittedName>
        <fullName evidence="5">Uncharacterized protein</fullName>
    </submittedName>
</protein>
<dbReference type="PRINTS" id="PR00320">
    <property type="entry name" value="GPROTEINBRPT"/>
</dbReference>
<feature type="compositionally biased region" description="Acidic residues" evidence="4">
    <location>
        <begin position="72"/>
        <end position="87"/>
    </location>
</feature>
<feature type="compositionally biased region" description="Acidic residues" evidence="4">
    <location>
        <begin position="197"/>
        <end position="214"/>
    </location>
</feature>
<proteinExistence type="predicted"/>
<name>V5ENG0_KALBG</name>
<evidence type="ECO:0000256" key="4">
    <source>
        <dbReference type="SAM" id="MobiDB-lite"/>
    </source>
</evidence>
<evidence type="ECO:0000256" key="2">
    <source>
        <dbReference type="ARBA" id="ARBA00022737"/>
    </source>
</evidence>
<accession>V5ENG0</accession>
<dbReference type="EMBL" id="KI545873">
    <property type="protein sequence ID" value="EST06620.1"/>
    <property type="molecule type" value="Genomic_DNA"/>
</dbReference>
<keyword evidence="1 3" id="KW-0853">WD repeat</keyword>
<sequence length="804" mass="88993">MAGPLPYAREGAIEDTDQDESDDEIFLEDEDDYFVGDDDGDDDDDSEDVLLQDALEEMVARAEAQDSFGAEFDSDGDSEYIPSDEDGTVYQDLVDDAGGLEIEIADEDDDDGDGDEDDEDEEDDDETGTQRGGHQGQSITIDIRDLLRAHLAANNEDGSTEDTGTLSTREAISRALSSMGIAGLQRLLAAATGGAVNEDDDEMEDDDDDEDDDEDNWYHMARSSQMADYWEPVTEPIRSGQELALSGEFGRQPKRPLDSPPSAFAESSNLSDLLHKRKYARRHISKADMASFVPNTNGTIVASYPARVYCGQYSQDSSFFYTCTQDFRVHMYDTTVAGPKTVQVHDDGPRRVRNSWFFSSMGTTQYTSLNMTKSIQGRQGNWTITDANLSPDNQWMIYSSITPYVHLVPTKQNFDTGGRTPSDNQVMLDFSNTGDDDTGIWSIRFSGDSREIVAGAHFGDIYVYDIEARRRVLRVEGHSDDVNAVAFADAASSNVLISGSDDSFVKIWDRRSLSGGKPAGVLLGHTEGVTYVSPKGDGRYCISNGKDQSCRLWDLRMMHSSSKFDRMTHLDYGLRNWDYRNMSYRQPRYQAHPQDCSVMTYRGHAVLKTLIRCHFSPAETTGQRYIYSGSADGKIHIWNLDGTVAQVLDRSKVRPLYAEKDPANQIHAYKGPGSDDDGESEDDDADVFREPGLASDPSAPPLPWFKRKHPIRHTAAENASSFDNPLSGRRGGRAGRGHRGTGGGAVCTVRDVSWHPQEPSLMSTAWDGNEGESGSIAKHELADWSKRHMSLEDVQAQMAAEARG</sequence>
<feature type="compositionally biased region" description="Acidic residues" evidence="4">
    <location>
        <begin position="13"/>
        <end position="46"/>
    </location>
</feature>
<dbReference type="AlphaFoldDB" id="V5ENG0"/>
<feature type="compositionally biased region" description="Acidic residues" evidence="4">
    <location>
        <begin position="103"/>
        <end position="127"/>
    </location>
</feature>
<dbReference type="Gene3D" id="2.130.10.10">
    <property type="entry name" value="YVTN repeat-like/Quinoprotein amine dehydrogenase"/>
    <property type="match status" value="1"/>
</dbReference>
<reference evidence="6" key="1">
    <citation type="journal article" date="2013" name="Genome Announc.">
        <title>Draft genome sequence of Pseudozyma brasiliensis sp. nov. strain GHG001, a high producer of endo-1,4-xylanase isolated from an insect pest of sugarcane.</title>
        <authorList>
            <person name="Oliveira J.V.D.C."/>
            <person name="dos Santos R.A.C."/>
            <person name="Borges T.A."/>
            <person name="Riano-Pachon D.M."/>
            <person name="Goldman G.H."/>
        </authorList>
    </citation>
    <scope>NUCLEOTIDE SEQUENCE [LARGE SCALE GENOMIC DNA]</scope>
    <source>
        <strain evidence="6">GHG001</strain>
    </source>
</reference>
<dbReference type="InterPro" id="IPR051859">
    <property type="entry name" value="DCAF"/>
</dbReference>
<dbReference type="eggNOG" id="KOG0266">
    <property type="taxonomic scope" value="Eukaryota"/>
</dbReference>
<evidence type="ECO:0000256" key="1">
    <source>
        <dbReference type="ARBA" id="ARBA00022574"/>
    </source>
</evidence>
<dbReference type="SMART" id="SM00320">
    <property type="entry name" value="WD40"/>
    <property type="match status" value="5"/>
</dbReference>
<feature type="repeat" description="WD" evidence="3">
    <location>
        <begin position="522"/>
        <end position="556"/>
    </location>
</feature>
<gene>
    <name evidence="5" type="ORF">PSEUBRA_SCAF3g04127</name>
</gene>
<dbReference type="Proteomes" id="UP000019377">
    <property type="component" value="Unassembled WGS sequence"/>
</dbReference>
<evidence type="ECO:0000256" key="3">
    <source>
        <dbReference type="PROSITE-ProRule" id="PRU00221"/>
    </source>
</evidence>
<dbReference type="STRING" id="1365824.V5ENG0"/>
<feature type="region of interest" description="Disordered" evidence="4">
    <location>
        <begin position="659"/>
        <end position="744"/>
    </location>
</feature>
<evidence type="ECO:0000313" key="5">
    <source>
        <dbReference type="EMBL" id="EST06620.1"/>
    </source>
</evidence>
<dbReference type="OMA" id="GRYCISN"/>
<dbReference type="GO" id="GO:0043161">
    <property type="term" value="P:proteasome-mediated ubiquitin-dependent protein catabolic process"/>
    <property type="evidence" value="ECO:0007669"/>
    <property type="project" value="TreeGrafter"/>
</dbReference>
<feature type="region of interest" description="Disordered" evidence="4">
    <location>
        <begin position="1"/>
        <end position="46"/>
    </location>
</feature>
<feature type="compositionally biased region" description="Acidic residues" evidence="4">
    <location>
        <begin position="674"/>
        <end position="685"/>
    </location>
</feature>
<dbReference type="InterPro" id="IPR036322">
    <property type="entry name" value="WD40_repeat_dom_sf"/>
</dbReference>
<feature type="repeat" description="WD" evidence="3">
    <location>
        <begin position="475"/>
        <end position="509"/>
    </location>
</feature>
<dbReference type="PANTHER" id="PTHR19847:SF7">
    <property type="entry name" value="DDB1- AND CUL4-ASSOCIATED FACTOR 11"/>
    <property type="match status" value="1"/>
</dbReference>
<dbReference type="InterPro" id="IPR020472">
    <property type="entry name" value="WD40_PAC1"/>
</dbReference>
<dbReference type="InterPro" id="IPR015943">
    <property type="entry name" value="WD40/YVTN_repeat-like_dom_sf"/>
</dbReference>
<dbReference type="PROSITE" id="PS50082">
    <property type="entry name" value="WD_REPEATS_2"/>
    <property type="match status" value="2"/>
</dbReference>
<feature type="region of interest" description="Disordered" evidence="4">
    <location>
        <begin position="192"/>
        <end position="214"/>
    </location>
</feature>
<dbReference type="GeneID" id="27420742"/>
<dbReference type="PROSITE" id="PS50294">
    <property type="entry name" value="WD_REPEATS_REGION"/>
    <property type="match status" value="2"/>
</dbReference>
<keyword evidence="2" id="KW-0677">Repeat</keyword>
<feature type="compositionally biased region" description="Basic residues" evidence="4">
    <location>
        <begin position="730"/>
        <end position="739"/>
    </location>
</feature>
<evidence type="ECO:0000313" key="6">
    <source>
        <dbReference type="Proteomes" id="UP000019377"/>
    </source>
</evidence>
<dbReference type="GO" id="GO:0080008">
    <property type="term" value="C:Cul4-RING E3 ubiquitin ligase complex"/>
    <property type="evidence" value="ECO:0007669"/>
    <property type="project" value="TreeGrafter"/>
</dbReference>
<dbReference type="OrthoDB" id="6329284at2759"/>
<dbReference type="RefSeq" id="XP_016291609.1">
    <property type="nucleotide sequence ID" value="XM_016438064.1"/>
</dbReference>
<dbReference type="SUPFAM" id="SSF50978">
    <property type="entry name" value="WD40 repeat-like"/>
    <property type="match status" value="1"/>
</dbReference>
<organism evidence="5 6">
    <name type="scientific">Kalmanozyma brasiliensis (strain GHG001)</name>
    <name type="common">Yeast</name>
    <name type="synonym">Pseudozyma brasiliensis</name>
    <dbReference type="NCBI Taxonomy" id="1365824"/>
    <lineage>
        <taxon>Eukaryota</taxon>
        <taxon>Fungi</taxon>
        <taxon>Dikarya</taxon>
        <taxon>Basidiomycota</taxon>
        <taxon>Ustilaginomycotina</taxon>
        <taxon>Ustilaginomycetes</taxon>
        <taxon>Ustilaginales</taxon>
        <taxon>Ustilaginaceae</taxon>
        <taxon>Kalmanozyma</taxon>
    </lineage>
</organism>
<feature type="region of interest" description="Disordered" evidence="4">
    <location>
        <begin position="63"/>
        <end position="140"/>
    </location>
</feature>
<dbReference type="Pfam" id="PF00400">
    <property type="entry name" value="WD40"/>
    <property type="match status" value="3"/>
</dbReference>
<dbReference type="PANTHER" id="PTHR19847">
    <property type="entry name" value="DDB1- AND CUL4-ASSOCIATED FACTOR 11"/>
    <property type="match status" value="1"/>
</dbReference>
<dbReference type="FunFam" id="2.130.10.10:FF:000733">
    <property type="entry name" value="WD40 repeat-like protein"/>
    <property type="match status" value="1"/>
</dbReference>
<keyword evidence="6" id="KW-1185">Reference proteome</keyword>
<dbReference type="HOGENOM" id="CLU_014280_2_0_1"/>
<dbReference type="InterPro" id="IPR001680">
    <property type="entry name" value="WD40_rpt"/>
</dbReference>